<keyword evidence="3" id="KW-1185">Reference proteome</keyword>
<gene>
    <name evidence="4" type="primary">LOC111310725</name>
</gene>
<dbReference type="KEGG" id="dzi:111310725"/>
<keyword evidence="2" id="KW-1133">Transmembrane helix</keyword>
<evidence type="ECO:0000256" key="1">
    <source>
        <dbReference type="SAM" id="MobiDB-lite"/>
    </source>
</evidence>
<keyword evidence="2" id="KW-0472">Membrane</keyword>
<proteinExistence type="predicted"/>
<feature type="region of interest" description="Disordered" evidence="1">
    <location>
        <begin position="1"/>
        <end position="21"/>
    </location>
</feature>
<evidence type="ECO:0000256" key="2">
    <source>
        <dbReference type="SAM" id="Phobius"/>
    </source>
</evidence>
<keyword evidence="2" id="KW-0812">Transmembrane</keyword>
<dbReference type="RefSeq" id="XP_022765885.1">
    <property type="nucleotide sequence ID" value="XM_022910150.1"/>
</dbReference>
<feature type="transmembrane region" description="Helical" evidence="2">
    <location>
        <begin position="73"/>
        <end position="92"/>
    </location>
</feature>
<evidence type="ECO:0000313" key="3">
    <source>
        <dbReference type="Proteomes" id="UP000515121"/>
    </source>
</evidence>
<dbReference type="GeneID" id="111310725"/>
<feature type="compositionally biased region" description="Low complexity" evidence="1">
    <location>
        <begin position="9"/>
        <end position="20"/>
    </location>
</feature>
<dbReference type="Proteomes" id="UP000515121">
    <property type="component" value="Unplaced"/>
</dbReference>
<dbReference type="Pfam" id="PF04749">
    <property type="entry name" value="PLAC8"/>
    <property type="match status" value="1"/>
</dbReference>
<dbReference type="PANTHER" id="PTHR15907">
    <property type="entry name" value="DUF614 FAMILY PROTEIN-RELATED"/>
    <property type="match status" value="1"/>
</dbReference>
<dbReference type="OrthoDB" id="1045822at2759"/>
<reference evidence="4" key="1">
    <citation type="submission" date="2025-08" db="UniProtKB">
        <authorList>
            <consortium name="RefSeq"/>
        </authorList>
    </citation>
    <scope>IDENTIFICATION</scope>
    <source>
        <tissue evidence="4">Fruit stalk</tissue>
    </source>
</reference>
<accession>A0A6P6AM42</accession>
<sequence>MPPASPHKPGGQPPAVAGIPVGPGSGEGWRSGLFDFMDDPMNALSTALFPCLTFGQIAEIVDDGHTTCGTSGLLYGAIAFCIGMPCLMSCTYRTKLRNKFGLPEAPAPDWVTHFLCEWCALCQEYRELQHRGWDPSIGWQGNLAKNQMRQQAMVAPTNQRMMA</sequence>
<dbReference type="AlphaFoldDB" id="A0A6P6AM42"/>
<name>A0A6P6AM42_DURZI</name>
<dbReference type="NCBIfam" id="TIGR01571">
    <property type="entry name" value="A_thal_Cys_rich"/>
    <property type="match status" value="1"/>
</dbReference>
<dbReference type="InterPro" id="IPR006461">
    <property type="entry name" value="PLAC_motif_containing"/>
</dbReference>
<organism evidence="3 4">
    <name type="scientific">Durio zibethinus</name>
    <name type="common">Durian</name>
    <dbReference type="NCBI Taxonomy" id="66656"/>
    <lineage>
        <taxon>Eukaryota</taxon>
        <taxon>Viridiplantae</taxon>
        <taxon>Streptophyta</taxon>
        <taxon>Embryophyta</taxon>
        <taxon>Tracheophyta</taxon>
        <taxon>Spermatophyta</taxon>
        <taxon>Magnoliopsida</taxon>
        <taxon>eudicotyledons</taxon>
        <taxon>Gunneridae</taxon>
        <taxon>Pentapetalae</taxon>
        <taxon>rosids</taxon>
        <taxon>malvids</taxon>
        <taxon>Malvales</taxon>
        <taxon>Malvaceae</taxon>
        <taxon>Helicteroideae</taxon>
        <taxon>Durio</taxon>
    </lineage>
</organism>
<protein>
    <submittedName>
        <fullName evidence="4">Protein PLANT CADMIUM RESISTANCE 6</fullName>
    </submittedName>
</protein>
<evidence type="ECO:0000313" key="4">
    <source>
        <dbReference type="RefSeq" id="XP_022765885.1"/>
    </source>
</evidence>